<evidence type="ECO:0000256" key="2">
    <source>
        <dbReference type="SAM" id="Phobius"/>
    </source>
</evidence>
<feature type="region of interest" description="Disordered" evidence="1">
    <location>
        <begin position="55"/>
        <end position="89"/>
    </location>
</feature>
<organism evidence="3 4">
    <name type="scientific">Iningainema tapete BLCC-T55</name>
    <dbReference type="NCBI Taxonomy" id="2748662"/>
    <lineage>
        <taxon>Bacteria</taxon>
        <taxon>Bacillati</taxon>
        <taxon>Cyanobacteriota</taxon>
        <taxon>Cyanophyceae</taxon>
        <taxon>Nostocales</taxon>
        <taxon>Scytonemataceae</taxon>
        <taxon>Iningainema tapete</taxon>
    </lineage>
</organism>
<name>A0A8J7C7P4_9CYAN</name>
<comment type="caution">
    <text evidence="3">The sequence shown here is derived from an EMBL/GenBank/DDBJ whole genome shotgun (WGS) entry which is preliminary data.</text>
</comment>
<dbReference type="EMBL" id="JACXAE010000054">
    <property type="protein sequence ID" value="MBD2773521.1"/>
    <property type="molecule type" value="Genomic_DNA"/>
</dbReference>
<keyword evidence="2" id="KW-0812">Transmembrane</keyword>
<keyword evidence="2" id="KW-1133">Transmembrane helix</keyword>
<dbReference type="RefSeq" id="WP_190829412.1">
    <property type="nucleotide sequence ID" value="NZ_CAWPPI010000054.1"/>
</dbReference>
<reference evidence="3" key="1">
    <citation type="submission" date="2020-09" db="EMBL/GenBank/DDBJ databases">
        <title>Iningainema tapete sp. nov. (Scytonemataceae, Cyanobacteria) from greenhouses in central Florida (USA) produces two types of nodularin with biosynthetic potential for microcystin-LR and anabaenopeptins.</title>
        <authorList>
            <person name="Berthold D.E."/>
            <person name="Lefler F.W."/>
            <person name="Huang I.-S."/>
            <person name="Abdulla H."/>
            <person name="Zimba P.V."/>
            <person name="Laughinghouse H.D. IV."/>
        </authorList>
    </citation>
    <scope>NUCLEOTIDE SEQUENCE</scope>
    <source>
        <strain evidence="3">BLCCT55</strain>
    </source>
</reference>
<dbReference type="Proteomes" id="UP000629098">
    <property type="component" value="Unassembled WGS sequence"/>
</dbReference>
<proteinExistence type="predicted"/>
<protein>
    <submittedName>
        <fullName evidence="3">Uncharacterized protein</fullName>
    </submittedName>
</protein>
<sequence length="89" mass="9918">MKLSTSHMKPIMESLEAIKTLLEIIVIFITFPQYAPMLAVIVALGVVYDLLKDENETEDEPATNESEATDQCPISQEPRSTENLPEAKP</sequence>
<accession>A0A8J7C7P4</accession>
<gene>
    <name evidence="3" type="ORF">ICL16_15925</name>
</gene>
<keyword evidence="2" id="KW-0472">Membrane</keyword>
<dbReference type="AlphaFoldDB" id="A0A8J7C7P4"/>
<evidence type="ECO:0000313" key="3">
    <source>
        <dbReference type="EMBL" id="MBD2773521.1"/>
    </source>
</evidence>
<evidence type="ECO:0000313" key="4">
    <source>
        <dbReference type="Proteomes" id="UP000629098"/>
    </source>
</evidence>
<feature type="transmembrane region" description="Helical" evidence="2">
    <location>
        <begin position="21"/>
        <end position="48"/>
    </location>
</feature>
<feature type="compositionally biased region" description="Polar residues" evidence="1">
    <location>
        <begin position="72"/>
        <end position="83"/>
    </location>
</feature>
<evidence type="ECO:0000256" key="1">
    <source>
        <dbReference type="SAM" id="MobiDB-lite"/>
    </source>
</evidence>
<keyword evidence="4" id="KW-1185">Reference proteome</keyword>